<feature type="coiled-coil region" evidence="6">
    <location>
        <begin position="533"/>
        <end position="610"/>
    </location>
</feature>
<evidence type="ECO:0000256" key="3">
    <source>
        <dbReference type="ARBA" id="ARBA00022989"/>
    </source>
</evidence>
<dbReference type="PANTHER" id="PTHR12911:SF8">
    <property type="entry name" value="KLAROID PROTEIN-RELATED"/>
    <property type="match status" value="1"/>
</dbReference>
<feature type="region of interest" description="Disordered" evidence="7">
    <location>
        <begin position="289"/>
        <end position="317"/>
    </location>
</feature>
<accession>A0AAN8J8G6</accession>
<feature type="transmembrane region" description="Helical" evidence="8">
    <location>
        <begin position="425"/>
        <end position="446"/>
    </location>
</feature>
<dbReference type="PANTHER" id="PTHR12911">
    <property type="entry name" value="SAD1/UNC-84-LIKE PROTEIN-RELATED"/>
    <property type="match status" value="1"/>
</dbReference>
<feature type="region of interest" description="Disordered" evidence="7">
    <location>
        <begin position="233"/>
        <end position="275"/>
    </location>
</feature>
<keyword evidence="5 8" id="KW-0472">Membrane</keyword>
<evidence type="ECO:0000313" key="11">
    <source>
        <dbReference type="Proteomes" id="UP001347796"/>
    </source>
</evidence>
<gene>
    <name evidence="10" type="ORF">SNE40_018983</name>
</gene>
<dbReference type="GO" id="GO:0034993">
    <property type="term" value="C:meiotic nuclear membrane microtubule tethering complex"/>
    <property type="evidence" value="ECO:0007669"/>
    <property type="project" value="TreeGrafter"/>
</dbReference>
<evidence type="ECO:0000256" key="8">
    <source>
        <dbReference type="SAM" id="Phobius"/>
    </source>
</evidence>
<keyword evidence="11" id="KW-1185">Reference proteome</keyword>
<feature type="compositionally biased region" description="Basic and acidic residues" evidence="7">
    <location>
        <begin position="289"/>
        <end position="299"/>
    </location>
</feature>
<dbReference type="Gene3D" id="2.60.120.260">
    <property type="entry name" value="Galactose-binding domain-like"/>
    <property type="match status" value="1"/>
</dbReference>
<reference evidence="10 11" key="1">
    <citation type="submission" date="2024-01" db="EMBL/GenBank/DDBJ databases">
        <title>The genome of the rayed Mediterranean limpet Patella caerulea (Linnaeus, 1758).</title>
        <authorList>
            <person name="Anh-Thu Weber A."/>
            <person name="Halstead-Nussloch G."/>
        </authorList>
    </citation>
    <scope>NUCLEOTIDE SEQUENCE [LARGE SCALE GENOMIC DNA]</scope>
    <source>
        <strain evidence="10">AATW-2023a</strain>
        <tissue evidence="10">Whole specimen</tissue>
    </source>
</reference>
<protein>
    <recommendedName>
        <fullName evidence="9">SUN domain-containing protein</fullName>
    </recommendedName>
</protein>
<dbReference type="Pfam" id="PF07738">
    <property type="entry name" value="Sad1_UNC"/>
    <property type="match status" value="1"/>
</dbReference>
<proteinExistence type="predicted"/>
<feature type="compositionally biased region" description="Low complexity" evidence="7">
    <location>
        <begin position="305"/>
        <end position="317"/>
    </location>
</feature>
<name>A0AAN8J8G6_PATCE</name>
<feature type="transmembrane region" description="Helical" evidence="8">
    <location>
        <begin position="400"/>
        <end position="418"/>
    </location>
</feature>
<evidence type="ECO:0000256" key="7">
    <source>
        <dbReference type="SAM" id="MobiDB-lite"/>
    </source>
</evidence>
<keyword evidence="3 8" id="KW-1133">Transmembrane helix</keyword>
<dbReference type="FunFam" id="2.60.120.260:FF:000009">
    <property type="entry name" value="SUN domain-containing protein 1 isoform X1"/>
    <property type="match status" value="1"/>
</dbReference>
<sequence>MMASLSPEKQSKYTGVYLTTLNKSSQSETNSQLEESSFFTKLRNGILDLSIDECLQDEIFDIMPKTDYTYARSGSYCREALDKPYVSPNMSRRRLHRNVTLSPEARGIYSNSATNIVENETTTTTTTFSTIQTSNNSYNIGSSYIETNNRIRENLNNSYSERMNNSRNDTDNYLLNTNETKIIDEYSDEESVVDDASSSSRRRYIETEDGMVLRSGSHLHGIKATIDAMDQHSKQQSFIIPSSSSRKTYNRSNNMNTEYMTSSSNSSNSSTQLRSLKRRLDYEDTELEKAAYETSEKSQNRRSSRNNNVGSYSSNSSLSIKSSVDHMYGLDSEDESDVRDNITVSSGSSTWSTDTSNETITETVITTITTIYTFFTYMTEPVYGPIVKVLGPPVRKSYEWLWRKFTSFMAYFVLLDFWVLRRRQFCCICVPLLLLLLPSLLFGGYYGKEMLAKYNILPLFWVQRNTEPVVINKVSQFDTYNLNDKVKQIVLQLQGNQAPSLSQADIEVIIRGILEKELNSLRLDLVGQMNQVKADQSVEKKQYNQKLASLEDLLFAAEVRASDLEKDLSQAKLYANMEGEQVNSQSLLRIQRMEDQLRSMNVDIGTLRQSHIDMTVAAQNCCKNDSFYTLAVRDEVKSILAGIMGGSDGNQGGGGDDVSSMFMSWLHGNYISKEEFEAKMKALANDITDKILLLEKNTAQQIIIQSENSHGTSGEIEGISETYVRSLVEESLLKFSADKTGMADYALESAGGSVLSTRCSETYYPKTALVSIFGIPMYYSSNSPRTVLQPDVNPGECWPFKGNKGYIVIQLVRPITPTGFTLEHIPKSLSNTGDIKSAPKDFAVYGLENESSDAAILLGNYTYNDNGPSVQFFPVKRPNPSVYRLVELRILDNYGHLEFTCIYRFRVHGNPVSI</sequence>
<dbReference type="EMBL" id="JAZGQO010000014">
    <property type="protein sequence ID" value="KAK6170633.1"/>
    <property type="molecule type" value="Genomic_DNA"/>
</dbReference>
<dbReference type="Proteomes" id="UP001347796">
    <property type="component" value="Unassembled WGS sequence"/>
</dbReference>
<evidence type="ECO:0000256" key="6">
    <source>
        <dbReference type="SAM" id="Coils"/>
    </source>
</evidence>
<dbReference type="PROSITE" id="PS51469">
    <property type="entry name" value="SUN"/>
    <property type="match status" value="1"/>
</dbReference>
<comment type="caution">
    <text evidence="10">The sequence shown here is derived from an EMBL/GenBank/DDBJ whole genome shotgun (WGS) entry which is preliminary data.</text>
</comment>
<evidence type="ECO:0000256" key="2">
    <source>
        <dbReference type="ARBA" id="ARBA00022692"/>
    </source>
</evidence>
<organism evidence="10 11">
    <name type="scientific">Patella caerulea</name>
    <name type="common">Rayed Mediterranean limpet</name>
    <dbReference type="NCBI Taxonomy" id="87958"/>
    <lineage>
        <taxon>Eukaryota</taxon>
        <taxon>Metazoa</taxon>
        <taxon>Spiralia</taxon>
        <taxon>Lophotrochozoa</taxon>
        <taxon>Mollusca</taxon>
        <taxon>Gastropoda</taxon>
        <taxon>Patellogastropoda</taxon>
        <taxon>Patelloidea</taxon>
        <taxon>Patellidae</taxon>
        <taxon>Patella</taxon>
    </lineage>
</organism>
<dbReference type="InterPro" id="IPR045119">
    <property type="entry name" value="SUN1-5"/>
</dbReference>
<feature type="compositionally biased region" description="Polar residues" evidence="7">
    <location>
        <begin position="234"/>
        <end position="251"/>
    </location>
</feature>
<feature type="compositionally biased region" description="Low complexity" evidence="7">
    <location>
        <begin position="252"/>
        <end position="271"/>
    </location>
</feature>
<dbReference type="GO" id="GO:0043495">
    <property type="term" value="F:protein-membrane adaptor activity"/>
    <property type="evidence" value="ECO:0007669"/>
    <property type="project" value="TreeGrafter"/>
</dbReference>
<evidence type="ECO:0000256" key="5">
    <source>
        <dbReference type="ARBA" id="ARBA00023136"/>
    </source>
</evidence>
<keyword evidence="4 6" id="KW-0175">Coiled coil</keyword>
<dbReference type="InterPro" id="IPR012919">
    <property type="entry name" value="SUN_dom"/>
</dbReference>
<evidence type="ECO:0000256" key="4">
    <source>
        <dbReference type="ARBA" id="ARBA00023054"/>
    </source>
</evidence>
<feature type="domain" description="SUN" evidence="9">
    <location>
        <begin position="751"/>
        <end position="912"/>
    </location>
</feature>
<evidence type="ECO:0000256" key="1">
    <source>
        <dbReference type="ARBA" id="ARBA00004370"/>
    </source>
</evidence>
<evidence type="ECO:0000259" key="9">
    <source>
        <dbReference type="PROSITE" id="PS51469"/>
    </source>
</evidence>
<keyword evidence="2 8" id="KW-0812">Transmembrane</keyword>
<evidence type="ECO:0000313" key="10">
    <source>
        <dbReference type="EMBL" id="KAK6170633.1"/>
    </source>
</evidence>
<comment type="subcellular location">
    <subcellularLocation>
        <location evidence="1">Membrane</location>
    </subcellularLocation>
</comment>
<dbReference type="AlphaFoldDB" id="A0AAN8J8G6"/>